<dbReference type="Gene3D" id="1.10.3210.10">
    <property type="entry name" value="Hypothetical protein af1432"/>
    <property type="match status" value="1"/>
</dbReference>
<organism evidence="2 3">
    <name type="scientific">Agrobacterium pusense</name>
    <dbReference type="NCBI Taxonomy" id="648995"/>
    <lineage>
        <taxon>Bacteria</taxon>
        <taxon>Pseudomonadati</taxon>
        <taxon>Pseudomonadota</taxon>
        <taxon>Alphaproteobacteria</taxon>
        <taxon>Hyphomicrobiales</taxon>
        <taxon>Rhizobiaceae</taxon>
        <taxon>Rhizobium/Agrobacterium group</taxon>
        <taxon>Agrobacterium</taxon>
    </lineage>
</organism>
<proteinExistence type="predicted"/>
<dbReference type="EMBL" id="JABRWM010000006">
    <property type="protein sequence ID" value="NRF23232.1"/>
    <property type="molecule type" value="Genomic_DNA"/>
</dbReference>
<comment type="caution">
    <text evidence="2">The sequence shown here is derived from an EMBL/GenBank/DDBJ whole genome shotgun (WGS) entry which is preliminary data.</text>
</comment>
<name>A0AA44ERT2_9HYPH</name>
<dbReference type="SUPFAM" id="SSF109604">
    <property type="entry name" value="HD-domain/PDEase-like"/>
    <property type="match status" value="1"/>
</dbReference>
<dbReference type="Pfam" id="PF11195">
    <property type="entry name" value="Tad2-like"/>
    <property type="match status" value="1"/>
</dbReference>
<evidence type="ECO:0000259" key="1">
    <source>
        <dbReference type="Pfam" id="PF11195"/>
    </source>
</evidence>
<dbReference type="InterPro" id="IPR021361">
    <property type="entry name" value="Tad2-like_dom"/>
</dbReference>
<accession>A0AA44ERT2</accession>
<dbReference type="Proteomes" id="UP001155820">
    <property type="component" value="Unassembled WGS sequence"/>
</dbReference>
<sequence length="392" mass="43514">MNYGQALEAMKKGGYVGRSSNPLVTVSLVSPSTPQRYLEKRAPNVKAPFHPSIDDQLADDWYHAGGIIPVDIATTTFGPLDKYVAANDNAPKGNTGVISTGVYLDVPATSGSAEVWLAWNGGDAPTAGNVEVEVLLRNGGRNKRPAHQFNWRHQKQGPFGYEGDDEIVAYRPLSSDNGQYIGLTRQPQVGEVCINNGELCVFDGIDFAPAEPPRVGDFMQVFSGRKYWPMDPRPHEVHIEDIAHSLAMQARYAGHCLRFYSVAEHSVLIARSLAAKHAPEVALAGLLHDAPEAYCVDIPRPLKPYLTNYKEIEQKNWLAIAARFQLDRELPREVHDADNRIIADELVNMREMPWHARYAGKELGVKLRYWSPEKAEVEFLATFEALMAGRVA</sequence>
<reference evidence="2" key="1">
    <citation type="submission" date="2019-07" db="EMBL/GenBank/DDBJ databases">
        <title>FDA dAtabase for Regulatory Grade micrObial Sequences (FDA-ARGOS): Supporting development and validation of Infectious Disease Dx tests.</title>
        <authorList>
            <person name="Bachman M."/>
            <person name="Young C."/>
            <person name="Tallon L."/>
            <person name="Sadzewicz L."/>
            <person name="Vavikolanu K."/>
            <person name="Mehta A."/>
            <person name="Aluvathingal J."/>
            <person name="Nadendla S."/>
            <person name="Nandy P."/>
            <person name="Geyer C."/>
            <person name="Yan Y."/>
            <person name="Sichtig H."/>
        </authorList>
    </citation>
    <scope>NUCLEOTIDE SEQUENCE</scope>
    <source>
        <strain evidence="2">FDAARGOS_618</strain>
    </source>
</reference>
<dbReference type="RefSeq" id="WP_172874314.1">
    <property type="nucleotide sequence ID" value="NZ_JABRWL010000006.1"/>
</dbReference>
<keyword evidence="3" id="KW-1185">Reference proteome</keyword>
<evidence type="ECO:0000313" key="3">
    <source>
        <dbReference type="Proteomes" id="UP001155820"/>
    </source>
</evidence>
<feature type="domain" description="Thoeris anti-defense 2-like" evidence="1">
    <location>
        <begin position="1"/>
        <end position="62"/>
    </location>
</feature>
<dbReference type="AlphaFoldDB" id="A0AA44ERT2"/>
<protein>
    <recommendedName>
        <fullName evidence="1">Thoeris anti-defense 2-like domain-containing protein</fullName>
    </recommendedName>
</protein>
<gene>
    <name evidence="2" type="ORF">FOB26_29700</name>
</gene>
<evidence type="ECO:0000313" key="2">
    <source>
        <dbReference type="EMBL" id="NRF23232.1"/>
    </source>
</evidence>